<dbReference type="EMBL" id="CP035544">
    <property type="protein sequence ID" value="QBA63665.1"/>
    <property type="molecule type" value="Genomic_DNA"/>
</dbReference>
<dbReference type="Proteomes" id="UP000290889">
    <property type="component" value="Chromosome"/>
</dbReference>
<keyword evidence="2" id="KW-1185">Reference proteome</keyword>
<evidence type="ECO:0000313" key="2">
    <source>
        <dbReference type="Proteomes" id="UP000290889"/>
    </source>
</evidence>
<dbReference type="AlphaFoldDB" id="A0A411E7H7"/>
<dbReference type="KEGG" id="mur:EQY75_03345"/>
<dbReference type="OrthoDB" id="1366221at2"/>
<gene>
    <name evidence="1" type="ORF">EQY75_03345</name>
</gene>
<evidence type="ECO:0000313" key="1">
    <source>
        <dbReference type="EMBL" id="QBA63665.1"/>
    </source>
</evidence>
<accession>A0A411E7H7</accession>
<proteinExistence type="predicted"/>
<name>A0A411E7H7_9FLAO</name>
<reference evidence="1 2" key="1">
    <citation type="submission" date="2019-01" db="EMBL/GenBank/DDBJ databases">
        <title>Muriicola soli sp. nov., isolated from soil.</title>
        <authorList>
            <person name="Kang H.J."/>
            <person name="Kim S.B."/>
        </authorList>
    </citation>
    <scope>NUCLEOTIDE SEQUENCE [LARGE SCALE GENOMIC DNA]</scope>
    <source>
        <strain evidence="1 2">MMS17-SY002</strain>
    </source>
</reference>
<organism evidence="1 2">
    <name type="scientific">Muriicola soli</name>
    <dbReference type="NCBI Taxonomy" id="2507538"/>
    <lineage>
        <taxon>Bacteria</taxon>
        <taxon>Pseudomonadati</taxon>
        <taxon>Bacteroidota</taxon>
        <taxon>Flavobacteriia</taxon>
        <taxon>Flavobacteriales</taxon>
        <taxon>Flavobacteriaceae</taxon>
        <taxon>Muriicola</taxon>
    </lineage>
</organism>
<protein>
    <submittedName>
        <fullName evidence="1">Uncharacterized protein</fullName>
    </submittedName>
</protein>
<sequence length="83" mass="9604">MNGKDLAKQLKYSSSNSLLIITWNNLLKQLYCPFKVSVLRSVGTLKKGQIVWVEQVNVTMELKTVFVVEGSAYYFYYFDILID</sequence>
<dbReference type="RefSeq" id="WP_129602872.1">
    <property type="nucleotide sequence ID" value="NZ_CP035544.1"/>
</dbReference>